<dbReference type="AlphaFoldDB" id="A0A8J2TYW7"/>
<comment type="function">
    <text evidence="3">Catalyzes the phosphorylation of the 3'-hydroxyl group of dephosphocoenzyme A to form coenzyme A.</text>
</comment>
<keyword evidence="3" id="KW-0173">Coenzyme A biosynthesis</keyword>
<dbReference type="InterPro" id="IPR001977">
    <property type="entry name" value="Depp_CoAkinase"/>
</dbReference>
<reference evidence="5" key="2">
    <citation type="submission" date="2020-09" db="EMBL/GenBank/DDBJ databases">
        <authorList>
            <person name="Sun Q."/>
            <person name="Zhou Y."/>
        </authorList>
    </citation>
    <scope>NUCLEOTIDE SEQUENCE</scope>
    <source>
        <strain evidence="5">CGMCC 1.12785</strain>
    </source>
</reference>
<dbReference type="EMBL" id="BMFY01000008">
    <property type="protein sequence ID" value="GGA18066.1"/>
    <property type="molecule type" value="Genomic_DNA"/>
</dbReference>
<keyword evidence="2 3" id="KW-0067">ATP-binding</keyword>
<evidence type="ECO:0000256" key="3">
    <source>
        <dbReference type="HAMAP-Rule" id="MF_00376"/>
    </source>
</evidence>
<comment type="caution">
    <text evidence="5">The sequence shown here is derived from an EMBL/GenBank/DDBJ whole genome shotgun (WGS) entry which is preliminary data.</text>
</comment>
<sequence length="216" mass="23350">MLIGLTGGIAAGKSTVSARLAAHGLHLIDADVLAREAVEPGSAGLAGIARHFGPGVLTADGSLDRPALGARVFADQEEREALGRIVHPEVRRLFLERLAEIRAEDPGAVVVHDVPLLVENRMQGDYHLVVVVHAPAGERLRRLVEDRGMDEEQARQRIAAQATDAERMATADVILDNSGSRQDLERQVDALVRGRIRTGAAVLAARRRRLAARRRT</sequence>
<dbReference type="InterPro" id="IPR027417">
    <property type="entry name" value="P-loop_NTPase"/>
</dbReference>
<keyword evidence="1 3" id="KW-0547">Nucleotide-binding</keyword>
<dbReference type="PANTHER" id="PTHR10695">
    <property type="entry name" value="DEPHOSPHO-COA KINASE-RELATED"/>
    <property type="match status" value="1"/>
</dbReference>
<evidence type="ECO:0000256" key="2">
    <source>
        <dbReference type="ARBA" id="ARBA00022840"/>
    </source>
</evidence>
<dbReference type="NCBIfam" id="NF002879">
    <property type="entry name" value="PRK03333.1"/>
    <property type="match status" value="1"/>
</dbReference>
<protein>
    <recommendedName>
        <fullName evidence="3 4">Dephospho-CoA kinase</fullName>
        <ecNumber evidence="3 4">2.7.1.24</ecNumber>
    </recommendedName>
    <alternativeName>
        <fullName evidence="3">Dephosphocoenzyme A kinase</fullName>
    </alternativeName>
</protein>
<feature type="binding site" evidence="3">
    <location>
        <begin position="10"/>
        <end position="15"/>
    </location>
    <ligand>
        <name>ATP</name>
        <dbReference type="ChEBI" id="CHEBI:30616"/>
    </ligand>
</feature>
<dbReference type="NCBIfam" id="TIGR00152">
    <property type="entry name" value="dephospho-CoA kinase"/>
    <property type="match status" value="1"/>
</dbReference>
<dbReference type="GO" id="GO:0005524">
    <property type="term" value="F:ATP binding"/>
    <property type="evidence" value="ECO:0007669"/>
    <property type="project" value="UniProtKB-UniRule"/>
</dbReference>
<evidence type="ECO:0000256" key="4">
    <source>
        <dbReference type="NCBIfam" id="TIGR00152"/>
    </source>
</evidence>
<comment type="similarity">
    <text evidence="3">Belongs to the CoaE family.</text>
</comment>
<dbReference type="PANTHER" id="PTHR10695:SF46">
    <property type="entry name" value="BIFUNCTIONAL COENZYME A SYNTHASE-RELATED"/>
    <property type="match status" value="1"/>
</dbReference>
<comment type="pathway">
    <text evidence="3">Cofactor biosynthesis; coenzyme A biosynthesis; CoA from (R)-pantothenate: step 5/5.</text>
</comment>
<evidence type="ECO:0000313" key="6">
    <source>
        <dbReference type="Proteomes" id="UP000616114"/>
    </source>
</evidence>
<dbReference type="SUPFAM" id="SSF52540">
    <property type="entry name" value="P-loop containing nucleoside triphosphate hydrolases"/>
    <property type="match status" value="1"/>
</dbReference>
<dbReference type="HAMAP" id="MF_00376">
    <property type="entry name" value="Dephospho_CoA_kinase"/>
    <property type="match status" value="1"/>
</dbReference>
<gene>
    <name evidence="3" type="primary">coaE</name>
    <name evidence="5" type="ORF">GCM10011333_21520</name>
</gene>
<dbReference type="Gene3D" id="3.40.50.300">
    <property type="entry name" value="P-loop containing nucleotide triphosphate hydrolases"/>
    <property type="match status" value="1"/>
</dbReference>
<dbReference type="GO" id="GO:0015937">
    <property type="term" value="P:coenzyme A biosynthetic process"/>
    <property type="evidence" value="ECO:0007669"/>
    <property type="project" value="UniProtKB-UniRule"/>
</dbReference>
<reference evidence="5" key="1">
    <citation type="journal article" date="2014" name="Int. J. Syst. Evol. Microbiol.">
        <title>Complete genome sequence of Corynebacterium casei LMG S-19264T (=DSM 44701T), isolated from a smear-ripened cheese.</title>
        <authorList>
            <consortium name="US DOE Joint Genome Institute (JGI-PGF)"/>
            <person name="Walter F."/>
            <person name="Albersmeier A."/>
            <person name="Kalinowski J."/>
            <person name="Ruckert C."/>
        </authorList>
    </citation>
    <scope>NUCLEOTIDE SEQUENCE</scope>
    <source>
        <strain evidence="5">CGMCC 1.12785</strain>
    </source>
</reference>
<name>A0A8J2TYW7_9MICO</name>
<proteinExistence type="inferred from homology"/>
<dbReference type="UniPathway" id="UPA00241">
    <property type="reaction ID" value="UER00356"/>
</dbReference>
<evidence type="ECO:0000256" key="1">
    <source>
        <dbReference type="ARBA" id="ARBA00022741"/>
    </source>
</evidence>
<keyword evidence="3" id="KW-0808">Transferase</keyword>
<dbReference type="Pfam" id="PF01121">
    <property type="entry name" value="CoaE"/>
    <property type="match status" value="1"/>
</dbReference>
<organism evidence="5 6">
    <name type="scientific">Sediminivirga luteola</name>
    <dbReference type="NCBI Taxonomy" id="1774748"/>
    <lineage>
        <taxon>Bacteria</taxon>
        <taxon>Bacillati</taxon>
        <taxon>Actinomycetota</taxon>
        <taxon>Actinomycetes</taxon>
        <taxon>Micrococcales</taxon>
        <taxon>Brevibacteriaceae</taxon>
        <taxon>Sediminivirga</taxon>
    </lineage>
</organism>
<dbReference type="CDD" id="cd02022">
    <property type="entry name" value="DPCK"/>
    <property type="match status" value="1"/>
</dbReference>
<accession>A0A8J2TYW7</accession>
<comment type="subcellular location">
    <subcellularLocation>
        <location evidence="3">Cytoplasm</location>
    </subcellularLocation>
</comment>
<keyword evidence="6" id="KW-1185">Reference proteome</keyword>
<dbReference type="Proteomes" id="UP000616114">
    <property type="component" value="Unassembled WGS sequence"/>
</dbReference>
<keyword evidence="3" id="KW-0963">Cytoplasm</keyword>
<dbReference type="EC" id="2.7.1.24" evidence="3 4"/>
<dbReference type="RefSeq" id="WP_188550883.1">
    <property type="nucleotide sequence ID" value="NZ_BMFY01000008.1"/>
</dbReference>
<comment type="catalytic activity">
    <reaction evidence="3">
        <text>3'-dephospho-CoA + ATP = ADP + CoA + H(+)</text>
        <dbReference type="Rhea" id="RHEA:18245"/>
        <dbReference type="ChEBI" id="CHEBI:15378"/>
        <dbReference type="ChEBI" id="CHEBI:30616"/>
        <dbReference type="ChEBI" id="CHEBI:57287"/>
        <dbReference type="ChEBI" id="CHEBI:57328"/>
        <dbReference type="ChEBI" id="CHEBI:456216"/>
        <dbReference type="EC" id="2.7.1.24"/>
    </reaction>
</comment>
<evidence type="ECO:0000313" key="5">
    <source>
        <dbReference type="EMBL" id="GGA18066.1"/>
    </source>
</evidence>
<dbReference type="GO" id="GO:0005737">
    <property type="term" value="C:cytoplasm"/>
    <property type="evidence" value="ECO:0007669"/>
    <property type="project" value="UniProtKB-SubCell"/>
</dbReference>
<dbReference type="PROSITE" id="PS51219">
    <property type="entry name" value="DPCK"/>
    <property type="match status" value="1"/>
</dbReference>
<keyword evidence="3" id="KW-0418">Kinase</keyword>
<dbReference type="GO" id="GO:0004140">
    <property type="term" value="F:dephospho-CoA kinase activity"/>
    <property type="evidence" value="ECO:0007669"/>
    <property type="project" value="UniProtKB-UniRule"/>
</dbReference>